<evidence type="ECO:0000313" key="1">
    <source>
        <dbReference type="EMBL" id="RHK07078.1"/>
    </source>
</evidence>
<organism evidence="1 2">
    <name type="scientific">Enterococcus casseliflavus</name>
    <name type="common">Enterococcus flavescens</name>
    <dbReference type="NCBI Taxonomy" id="37734"/>
    <lineage>
        <taxon>Bacteria</taxon>
        <taxon>Bacillati</taxon>
        <taxon>Bacillota</taxon>
        <taxon>Bacilli</taxon>
        <taxon>Lactobacillales</taxon>
        <taxon>Enterococcaceae</taxon>
        <taxon>Enterococcus</taxon>
    </lineage>
</organism>
<accession>A0A415EUS4</accession>
<evidence type="ECO:0000313" key="2">
    <source>
        <dbReference type="Proteomes" id="UP000286288"/>
    </source>
</evidence>
<comment type="caution">
    <text evidence="1">The sequence shown here is derived from an EMBL/GenBank/DDBJ whole genome shotgun (WGS) entry which is preliminary data.</text>
</comment>
<sequence length="59" mass="6904">MFSNVRLKKKVSNQSVSAASKGEKPLLAFLFIRKLEKRFHCCWINVLKAPFFISEKNKF</sequence>
<name>A0A415EUS4_ENTCA</name>
<dbReference type="Proteomes" id="UP000286288">
    <property type="component" value="Unassembled WGS sequence"/>
</dbReference>
<protein>
    <submittedName>
        <fullName evidence="1">Uncharacterized protein</fullName>
    </submittedName>
</protein>
<proteinExistence type="predicted"/>
<gene>
    <name evidence="1" type="ORF">DW084_06180</name>
</gene>
<dbReference type="EMBL" id="QRMZ01000006">
    <property type="protein sequence ID" value="RHK07078.1"/>
    <property type="molecule type" value="Genomic_DNA"/>
</dbReference>
<reference evidence="1 2" key="1">
    <citation type="submission" date="2018-08" db="EMBL/GenBank/DDBJ databases">
        <title>A genome reference for cultivated species of the human gut microbiota.</title>
        <authorList>
            <person name="Zou Y."/>
            <person name="Xue W."/>
            <person name="Luo G."/>
        </authorList>
    </citation>
    <scope>NUCLEOTIDE SEQUENCE [LARGE SCALE GENOMIC DNA]</scope>
    <source>
        <strain evidence="1 2">AF48-16</strain>
    </source>
</reference>
<dbReference type="AlphaFoldDB" id="A0A415EUS4"/>